<evidence type="ECO:0000313" key="6">
    <source>
        <dbReference type="Proteomes" id="UP001250698"/>
    </source>
</evidence>
<keyword evidence="1 5" id="KW-0328">Glycosyltransferase</keyword>
<comment type="caution">
    <text evidence="5">The sequence shown here is derived from an EMBL/GenBank/DDBJ whole genome shotgun (WGS) entry which is preliminary data.</text>
</comment>
<dbReference type="EMBL" id="JAWDJT010000008">
    <property type="protein sequence ID" value="MDU0371253.1"/>
    <property type="molecule type" value="Genomic_DNA"/>
</dbReference>
<evidence type="ECO:0000256" key="2">
    <source>
        <dbReference type="ARBA" id="ARBA00022679"/>
    </source>
</evidence>
<evidence type="ECO:0000256" key="1">
    <source>
        <dbReference type="ARBA" id="ARBA00022676"/>
    </source>
</evidence>
<name>A0ABU3TIQ9_9BACT</name>
<dbReference type="Pfam" id="PF04577">
    <property type="entry name" value="Glyco_transf_61"/>
    <property type="match status" value="1"/>
</dbReference>
<dbReference type="InterPro" id="IPR049625">
    <property type="entry name" value="Glyco_transf_61_cat"/>
</dbReference>
<gene>
    <name evidence="5" type="ORF">ROI90_12670</name>
</gene>
<dbReference type="Proteomes" id="UP001250698">
    <property type="component" value="Unassembled WGS sequence"/>
</dbReference>
<dbReference type="InterPro" id="IPR007657">
    <property type="entry name" value="Glycosyltransferase_61"/>
</dbReference>
<protein>
    <submittedName>
        <fullName evidence="5">Glycosyltransferase family 61 protein</fullName>
        <ecNumber evidence="5">2.4.-.-</ecNumber>
    </submittedName>
</protein>
<proteinExistence type="predicted"/>
<sequence>MTLKRIASDTKVLLKNAALTVSKQLWRAPLSQPASFALLQGQALYEEQHPSVQLSGIRAANGGSAQHTPEVRSFAPDYVWQVCTGQHNIRSLAVCRTGGLLINGRTLLDLDFTATAGLLDSPFKRRHVHYPLVVAPWPHLWGGFYDYTTFVVAKLCRIERALGPGIWQQAKVCYPLLHTQFEKDFLALLGIPAANIIDTATLWGTELRTDCALVANSQPTWSSSLGDLALLRARFRQPKPAGPPWRRLYISRGGRRRVLNEEPVRALLQAYGFEIIEDEPRSVSAQIELFQEAAVIVTPHGAGLTNLLWCEPGTKVLEFCYDGYRPNYFYYLCTALNLRYQFLVDYRVGPTNNHWTNVSHDIMVPLADLEHQLNLLLS</sequence>
<evidence type="ECO:0000259" key="4">
    <source>
        <dbReference type="Pfam" id="PF04577"/>
    </source>
</evidence>
<reference evidence="5 6" key="1">
    <citation type="submission" date="2023-10" db="EMBL/GenBank/DDBJ databases">
        <title>Hymenobacter endophyticus sp. nov., an isolate from the leaf tissues of wheat.</title>
        <authorList>
            <person name="Dai Y."/>
        </authorList>
    </citation>
    <scope>NUCLEOTIDE SEQUENCE [LARGE SCALE GENOMIC DNA]</scope>
    <source>
        <strain evidence="5 6">ZK17L-C2</strain>
    </source>
</reference>
<organism evidence="5 6">
    <name type="scientific">Hymenobacter endophyticus</name>
    <dbReference type="NCBI Taxonomy" id="3076335"/>
    <lineage>
        <taxon>Bacteria</taxon>
        <taxon>Pseudomonadati</taxon>
        <taxon>Bacteroidota</taxon>
        <taxon>Cytophagia</taxon>
        <taxon>Cytophagales</taxon>
        <taxon>Hymenobacteraceae</taxon>
        <taxon>Hymenobacter</taxon>
    </lineage>
</organism>
<dbReference type="GO" id="GO:0016757">
    <property type="term" value="F:glycosyltransferase activity"/>
    <property type="evidence" value="ECO:0007669"/>
    <property type="project" value="UniProtKB-KW"/>
</dbReference>
<keyword evidence="6" id="KW-1185">Reference proteome</keyword>
<dbReference type="EC" id="2.4.-.-" evidence="5"/>
<feature type="domain" description="Glycosyltransferase 61 catalytic" evidence="4">
    <location>
        <begin position="226"/>
        <end position="317"/>
    </location>
</feature>
<evidence type="ECO:0000313" key="5">
    <source>
        <dbReference type="EMBL" id="MDU0371253.1"/>
    </source>
</evidence>
<evidence type="ECO:0000256" key="3">
    <source>
        <dbReference type="ARBA" id="ARBA00023180"/>
    </source>
</evidence>
<accession>A0ABU3TIQ9</accession>
<keyword evidence="3" id="KW-0325">Glycoprotein</keyword>
<dbReference type="RefSeq" id="WP_315998719.1">
    <property type="nucleotide sequence ID" value="NZ_JAWDJT010000008.1"/>
</dbReference>
<keyword evidence="2 5" id="KW-0808">Transferase</keyword>
<dbReference type="PANTHER" id="PTHR20961">
    <property type="entry name" value="GLYCOSYLTRANSFERASE"/>
    <property type="match status" value="1"/>
</dbReference>